<feature type="modified residue" description="4-aspartylphosphate" evidence="2">
    <location>
        <position position="57"/>
    </location>
</feature>
<dbReference type="InterPro" id="IPR050595">
    <property type="entry name" value="Bact_response_regulator"/>
</dbReference>
<reference evidence="4 5" key="1">
    <citation type="journal article" date="2015" name="Int. J. Syst. Evol. Microbiol.">
        <title>Methanoculleus sediminis sp. nov., a methanogen from sediments near a submarine mud volcano.</title>
        <authorList>
            <person name="Chen S.C."/>
            <person name="Chen M.F."/>
            <person name="Lai M.C."/>
            <person name="Weng C.Y."/>
            <person name="Wu S.Y."/>
            <person name="Lin S."/>
            <person name="Yang T.F."/>
            <person name="Chen P.C."/>
        </authorList>
    </citation>
    <scope>NUCLEOTIDE SEQUENCE [LARGE SCALE GENOMIC DNA]</scope>
    <source>
        <strain evidence="4 5">S3Fa</strain>
    </source>
</reference>
<comment type="caution">
    <text evidence="4">The sequence shown here is derived from an EMBL/GenBank/DDBJ whole genome shotgun (WGS) entry which is preliminary data.</text>
</comment>
<accession>A0A0H1QZR0</accession>
<dbReference type="PANTHER" id="PTHR44591">
    <property type="entry name" value="STRESS RESPONSE REGULATOR PROTEIN 1"/>
    <property type="match status" value="1"/>
</dbReference>
<protein>
    <submittedName>
        <fullName evidence="4">Histidine kinase</fullName>
    </submittedName>
</protein>
<dbReference type="GO" id="GO:0000160">
    <property type="term" value="P:phosphorelay signal transduction system"/>
    <property type="evidence" value="ECO:0007669"/>
    <property type="project" value="InterPro"/>
</dbReference>
<evidence type="ECO:0000313" key="4">
    <source>
        <dbReference type="EMBL" id="KLK88378.1"/>
    </source>
</evidence>
<evidence type="ECO:0000256" key="2">
    <source>
        <dbReference type="PROSITE-ProRule" id="PRU00169"/>
    </source>
</evidence>
<dbReference type="Gene3D" id="3.40.50.2300">
    <property type="match status" value="1"/>
</dbReference>
<keyword evidence="4" id="KW-0418">Kinase</keyword>
<proteinExistence type="predicted"/>
<dbReference type="OrthoDB" id="9652at2157"/>
<dbReference type="SMART" id="SM00448">
    <property type="entry name" value="REC"/>
    <property type="match status" value="1"/>
</dbReference>
<dbReference type="PROSITE" id="PS50110">
    <property type="entry name" value="RESPONSE_REGULATORY"/>
    <property type="match status" value="1"/>
</dbReference>
<keyword evidence="1 2" id="KW-0597">Phosphoprotein</keyword>
<evidence type="ECO:0000256" key="1">
    <source>
        <dbReference type="ARBA" id="ARBA00022553"/>
    </source>
</evidence>
<dbReference type="EMBL" id="JXOJ01000002">
    <property type="protein sequence ID" value="KLK88378.1"/>
    <property type="molecule type" value="Genomic_DNA"/>
</dbReference>
<organism evidence="4 5">
    <name type="scientific">Methanoculleus sediminis</name>
    <dbReference type="NCBI Taxonomy" id="1550566"/>
    <lineage>
        <taxon>Archaea</taxon>
        <taxon>Methanobacteriati</taxon>
        <taxon>Methanobacteriota</taxon>
        <taxon>Stenosarchaea group</taxon>
        <taxon>Methanomicrobia</taxon>
        <taxon>Methanomicrobiales</taxon>
        <taxon>Methanomicrobiaceae</taxon>
        <taxon>Methanoculleus</taxon>
    </lineage>
</organism>
<dbReference type="STRING" id="1550566.SZ63_04980"/>
<dbReference type="InterPro" id="IPR001789">
    <property type="entry name" value="Sig_transdc_resp-reg_receiver"/>
</dbReference>
<dbReference type="PATRIC" id="fig|1550566.3.peg.1063"/>
<feature type="domain" description="Response regulatory" evidence="3">
    <location>
        <begin position="8"/>
        <end position="124"/>
    </location>
</feature>
<name>A0A0H1QZR0_9EURY</name>
<dbReference type="AlphaFoldDB" id="A0A0H1QZR0"/>
<keyword evidence="4" id="KW-0808">Transferase</keyword>
<sequence length="128" mass="14248">MAEESSRRIMVVDDDVFILEVMEELLEPEGIGVVAAESGDACIAELTGGFRGVILMDIMMPHKDGWETIQEMIDRDLMGGNVIVMLTAKDVPDAELECLKEQVIDYITKPFEPDEIVALVKGYLNYLP</sequence>
<dbReference type="Pfam" id="PF00072">
    <property type="entry name" value="Response_reg"/>
    <property type="match status" value="1"/>
</dbReference>
<dbReference type="GO" id="GO:0016301">
    <property type="term" value="F:kinase activity"/>
    <property type="evidence" value="ECO:0007669"/>
    <property type="project" value="UniProtKB-KW"/>
</dbReference>
<evidence type="ECO:0000259" key="3">
    <source>
        <dbReference type="PROSITE" id="PS50110"/>
    </source>
</evidence>
<keyword evidence="5" id="KW-1185">Reference proteome</keyword>
<gene>
    <name evidence="4" type="ORF">SZ63_04980</name>
</gene>
<dbReference type="InterPro" id="IPR011006">
    <property type="entry name" value="CheY-like_superfamily"/>
</dbReference>
<dbReference type="Proteomes" id="UP000035301">
    <property type="component" value="Unassembled WGS sequence"/>
</dbReference>
<evidence type="ECO:0000313" key="5">
    <source>
        <dbReference type="Proteomes" id="UP000035301"/>
    </source>
</evidence>
<dbReference type="PANTHER" id="PTHR44591:SF3">
    <property type="entry name" value="RESPONSE REGULATORY DOMAIN-CONTAINING PROTEIN"/>
    <property type="match status" value="1"/>
</dbReference>
<dbReference type="CDD" id="cd00156">
    <property type="entry name" value="REC"/>
    <property type="match status" value="1"/>
</dbReference>
<dbReference type="SUPFAM" id="SSF52172">
    <property type="entry name" value="CheY-like"/>
    <property type="match status" value="1"/>
</dbReference>
<dbReference type="RefSeq" id="WP_048182090.1">
    <property type="nucleotide sequence ID" value="NZ_JXOJ01000002.1"/>
</dbReference>